<keyword evidence="5 10" id="KW-0812">Transmembrane</keyword>
<protein>
    <submittedName>
        <fullName evidence="12">Potassium transporter TrkA</fullName>
    </submittedName>
</protein>
<feature type="transmembrane region" description="Helical" evidence="10">
    <location>
        <begin position="312"/>
        <end position="334"/>
    </location>
</feature>
<feature type="transmembrane region" description="Helical" evidence="10">
    <location>
        <begin position="376"/>
        <end position="395"/>
    </location>
</feature>
<gene>
    <name evidence="12" type="ORF">DJ021_08485</name>
</gene>
<dbReference type="InterPro" id="IPR038770">
    <property type="entry name" value="Na+/solute_symporter_sf"/>
</dbReference>
<evidence type="ECO:0000256" key="1">
    <source>
        <dbReference type="ARBA" id="ARBA00004127"/>
    </source>
</evidence>
<dbReference type="GO" id="GO:0005886">
    <property type="term" value="C:plasma membrane"/>
    <property type="evidence" value="ECO:0007669"/>
    <property type="project" value="TreeGrafter"/>
</dbReference>
<evidence type="ECO:0000256" key="5">
    <source>
        <dbReference type="ARBA" id="ARBA00022692"/>
    </source>
</evidence>
<feature type="transmembrane region" description="Helical" evidence="10">
    <location>
        <begin position="35"/>
        <end position="51"/>
    </location>
</feature>
<evidence type="ECO:0000256" key="8">
    <source>
        <dbReference type="ARBA" id="ARBA00023065"/>
    </source>
</evidence>
<dbReference type="PROSITE" id="PS51201">
    <property type="entry name" value="RCK_N"/>
    <property type="match status" value="1"/>
</dbReference>
<keyword evidence="9 10" id="KW-0472">Membrane</keyword>
<reference evidence="13" key="1">
    <citation type="submission" date="2018-05" db="EMBL/GenBank/DDBJ databases">
        <authorList>
            <person name="Li X."/>
        </authorList>
    </citation>
    <scope>NUCLEOTIDE SEQUENCE [LARGE SCALE GENOMIC DNA]</scope>
    <source>
        <strain evidence="13">HKS-05</strain>
    </source>
</reference>
<dbReference type="SUPFAM" id="SSF51735">
    <property type="entry name" value="NAD(P)-binding Rossmann-fold domains"/>
    <property type="match status" value="1"/>
</dbReference>
<keyword evidence="4" id="KW-0633">Potassium transport</keyword>
<dbReference type="RefSeq" id="WP_111457132.1">
    <property type="nucleotide sequence ID" value="NZ_QFYP01000001.1"/>
</dbReference>
<proteinExistence type="predicted"/>
<evidence type="ECO:0000313" key="12">
    <source>
        <dbReference type="EMBL" id="RAK59839.1"/>
    </source>
</evidence>
<feature type="domain" description="RCK N-terminal" evidence="11">
    <location>
        <begin position="423"/>
        <end position="540"/>
    </location>
</feature>
<dbReference type="FunFam" id="3.40.50.720:FF:000036">
    <property type="entry name" value="Glutathione-regulated potassium-efflux system protein KefB"/>
    <property type="match status" value="1"/>
</dbReference>
<dbReference type="Pfam" id="PF00999">
    <property type="entry name" value="Na_H_Exchanger"/>
    <property type="match status" value="1"/>
</dbReference>
<feature type="transmembrane region" description="Helical" evidence="10">
    <location>
        <begin position="346"/>
        <end position="364"/>
    </location>
</feature>
<evidence type="ECO:0000256" key="3">
    <source>
        <dbReference type="ARBA" id="ARBA00022449"/>
    </source>
</evidence>
<dbReference type="GO" id="GO:0015297">
    <property type="term" value="F:antiporter activity"/>
    <property type="evidence" value="ECO:0007669"/>
    <property type="project" value="UniProtKB-KW"/>
</dbReference>
<feature type="transmembrane region" description="Helical" evidence="10">
    <location>
        <begin position="130"/>
        <end position="151"/>
    </location>
</feature>
<feature type="transmembrane region" description="Helical" evidence="10">
    <location>
        <begin position="197"/>
        <end position="219"/>
    </location>
</feature>
<dbReference type="Pfam" id="PF02254">
    <property type="entry name" value="TrkA_N"/>
    <property type="match status" value="1"/>
</dbReference>
<evidence type="ECO:0000256" key="6">
    <source>
        <dbReference type="ARBA" id="ARBA00022958"/>
    </source>
</evidence>
<comment type="subcellular location">
    <subcellularLocation>
        <location evidence="1">Endomembrane system</location>
        <topology evidence="1">Multi-pass membrane protein</topology>
    </subcellularLocation>
</comment>
<keyword evidence="7 10" id="KW-1133">Transmembrane helix</keyword>
<dbReference type="InterPro" id="IPR006153">
    <property type="entry name" value="Cation/H_exchanger_TM"/>
</dbReference>
<evidence type="ECO:0000256" key="9">
    <source>
        <dbReference type="ARBA" id="ARBA00023136"/>
    </source>
</evidence>
<dbReference type="PANTHER" id="PTHR46157">
    <property type="entry name" value="K(+) EFFLUX ANTIPORTER 3, CHLOROPLASTIC"/>
    <property type="match status" value="1"/>
</dbReference>
<dbReference type="GO" id="GO:0006813">
    <property type="term" value="P:potassium ion transport"/>
    <property type="evidence" value="ECO:0007669"/>
    <property type="project" value="UniProtKB-KW"/>
</dbReference>
<dbReference type="EMBL" id="QFYP01000001">
    <property type="protein sequence ID" value="RAK59839.1"/>
    <property type="molecule type" value="Genomic_DNA"/>
</dbReference>
<dbReference type="InterPro" id="IPR003148">
    <property type="entry name" value="RCK_N"/>
</dbReference>
<evidence type="ECO:0000256" key="4">
    <source>
        <dbReference type="ARBA" id="ARBA00022538"/>
    </source>
</evidence>
<dbReference type="OrthoDB" id="9781411at2"/>
<keyword evidence="3" id="KW-0050">Antiport</keyword>
<keyword evidence="6" id="KW-0630">Potassium</keyword>
<keyword evidence="8" id="KW-0406">Ion transport</keyword>
<feature type="transmembrane region" description="Helical" evidence="10">
    <location>
        <begin position="286"/>
        <end position="306"/>
    </location>
</feature>
<dbReference type="GO" id="GO:1902600">
    <property type="term" value="P:proton transmembrane transport"/>
    <property type="evidence" value="ECO:0007669"/>
    <property type="project" value="InterPro"/>
</dbReference>
<evidence type="ECO:0000313" key="13">
    <source>
        <dbReference type="Proteomes" id="UP000249842"/>
    </source>
</evidence>
<sequence length="598" mass="62868">MEGHVSPESYKDVVLFLATAGVVVPLFRRWKVSPILGFLAAGVVLGPYGLGRLAHAAPWIGALTIDNPGEVAQLAEFGVVFLLFMIGLELSWERLRSLRRYVFGLGALQVTLCASATAAAALALGQTPGAALAIGAALALSSTAIVMPLLAERKRQHSQAGRTTFSVLLFQDLAVAPILIALTLMGRRSSAAPLSDLLLALAPAVLGVVALLGFGRLLLRPMLRSVARAKSEELFVAACLLVVIGSGLVSALTGLSMALGAFIAGLLLAETEFRHEVEVTIEPFKGLLLGLFFLSVGIGLNLPLLFARPLEILAAAAGFICLNGAVVFGLARLFRLPARSAGEAALLLAGAGEFAFVILGQAMGQGLVDRTLGQSILVAATLSMISIPFLAALGARIGGRRIAPAELPFEPETGAPEAGTPAARRVLVVGYGRVGKLVGEMLRRHDIAWVAAEQDPRLVEIGRRAGEAVFFGDASRAEFLMRCGLAEAPALVVTMDSPEGAEAIVAVARELRPDMIIVARARDARHAQRLYELGATDAVPETVEASLQLSEAVLVDIGVPMGLVIASIHERRDEFRAALNRPDALGGRTRRFRGRSGA</sequence>
<evidence type="ECO:0000256" key="7">
    <source>
        <dbReference type="ARBA" id="ARBA00022989"/>
    </source>
</evidence>
<dbReference type="Proteomes" id="UP000249842">
    <property type="component" value="Unassembled WGS sequence"/>
</dbReference>
<feature type="transmembrane region" description="Helical" evidence="10">
    <location>
        <begin position="163"/>
        <end position="185"/>
    </location>
</feature>
<keyword evidence="13" id="KW-1185">Reference proteome</keyword>
<keyword evidence="2" id="KW-0813">Transport</keyword>
<accession>A0A328AYW7</accession>
<comment type="caution">
    <text evidence="12">The sequence shown here is derived from an EMBL/GenBank/DDBJ whole genome shotgun (WGS) entry which is preliminary data.</text>
</comment>
<evidence type="ECO:0000259" key="11">
    <source>
        <dbReference type="PROSITE" id="PS51201"/>
    </source>
</evidence>
<dbReference type="PANTHER" id="PTHR46157:SF4">
    <property type="entry name" value="K(+) EFFLUX ANTIPORTER 3, CHLOROPLASTIC"/>
    <property type="match status" value="1"/>
</dbReference>
<feature type="transmembrane region" description="Helical" evidence="10">
    <location>
        <begin position="102"/>
        <end position="124"/>
    </location>
</feature>
<feature type="transmembrane region" description="Helical" evidence="10">
    <location>
        <begin position="12"/>
        <end position="28"/>
    </location>
</feature>
<feature type="transmembrane region" description="Helical" evidence="10">
    <location>
        <begin position="71"/>
        <end position="90"/>
    </location>
</feature>
<dbReference type="AlphaFoldDB" id="A0A328AYW7"/>
<dbReference type="InterPro" id="IPR036291">
    <property type="entry name" value="NAD(P)-bd_dom_sf"/>
</dbReference>
<dbReference type="GO" id="GO:0012505">
    <property type="term" value="C:endomembrane system"/>
    <property type="evidence" value="ECO:0007669"/>
    <property type="project" value="UniProtKB-SubCell"/>
</dbReference>
<evidence type="ECO:0000256" key="10">
    <source>
        <dbReference type="SAM" id="Phobius"/>
    </source>
</evidence>
<dbReference type="Gene3D" id="1.20.1530.20">
    <property type="match status" value="1"/>
</dbReference>
<organism evidence="12 13">
    <name type="scientific">Phenylobacterium hankyongense</name>
    <dbReference type="NCBI Taxonomy" id="1813876"/>
    <lineage>
        <taxon>Bacteria</taxon>
        <taxon>Pseudomonadati</taxon>
        <taxon>Pseudomonadota</taxon>
        <taxon>Alphaproteobacteria</taxon>
        <taxon>Caulobacterales</taxon>
        <taxon>Caulobacteraceae</taxon>
        <taxon>Phenylobacterium</taxon>
    </lineage>
</organism>
<name>A0A328AYW7_9CAUL</name>
<evidence type="ECO:0000256" key="2">
    <source>
        <dbReference type="ARBA" id="ARBA00022448"/>
    </source>
</evidence>
<dbReference type="Gene3D" id="3.40.50.720">
    <property type="entry name" value="NAD(P)-binding Rossmann-like Domain"/>
    <property type="match status" value="1"/>
</dbReference>